<accession>A0ACA9KD50</accession>
<keyword evidence="2" id="KW-1185">Reference proteome</keyword>
<protein>
    <submittedName>
        <fullName evidence="1">12146_t:CDS:1</fullName>
    </submittedName>
</protein>
<name>A0ACA9KD50_9GLOM</name>
<evidence type="ECO:0000313" key="2">
    <source>
        <dbReference type="Proteomes" id="UP000789525"/>
    </source>
</evidence>
<proteinExistence type="predicted"/>
<organism evidence="1 2">
    <name type="scientific">Acaulospora colombiana</name>
    <dbReference type="NCBI Taxonomy" id="27376"/>
    <lineage>
        <taxon>Eukaryota</taxon>
        <taxon>Fungi</taxon>
        <taxon>Fungi incertae sedis</taxon>
        <taxon>Mucoromycota</taxon>
        <taxon>Glomeromycotina</taxon>
        <taxon>Glomeromycetes</taxon>
        <taxon>Diversisporales</taxon>
        <taxon>Acaulosporaceae</taxon>
        <taxon>Acaulospora</taxon>
    </lineage>
</organism>
<evidence type="ECO:0000313" key="1">
    <source>
        <dbReference type="EMBL" id="CAG8465776.1"/>
    </source>
</evidence>
<sequence length="329" mass="37694">MTQFYKETNRIDDNESITRLGFPSLSTTHGKIPVDDAVRIACEVIKEFLSTRKGDQSFELVLVEQDSDVVKAFELQWKKCEENEVDGESRFQIRNGNLNRSKSEIGIEYATILSKQLFDEIGPKLLEEIKRLYPKTGVVGESYPVPLPSDTYQRGIEGVEQIIYVVSPNMNPSRTDPLSLDEAKNFLFDSYRSMLNAFWSLKNGVQPISKAKGPEKQSIFETMMASARNLHTKSTGPASKSTAKRSSSSHSGHWSNVLLRYCDHPETLSAEELYYYDDEYVIIWDQYPKAKKHLLIMPRKRIDSIGELRREDLGLVRGLKEKGRWVIER</sequence>
<gene>
    <name evidence="1" type="ORF">ACOLOM_LOCUS1369</name>
</gene>
<reference evidence="1" key="1">
    <citation type="submission" date="2021-06" db="EMBL/GenBank/DDBJ databases">
        <authorList>
            <person name="Kallberg Y."/>
            <person name="Tangrot J."/>
            <person name="Rosling A."/>
        </authorList>
    </citation>
    <scope>NUCLEOTIDE SEQUENCE</scope>
    <source>
        <strain evidence="1">CL356</strain>
    </source>
</reference>
<dbReference type="EMBL" id="CAJVPT010001593">
    <property type="protein sequence ID" value="CAG8465776.1"/>
    <property type="molecule type" value="Genomic_DNA"/>
</dbReference>
<dbReference type="Proteomes" id="UP000789525">
    <property type="component" value="Unassembled WGS sequence"/>
</dbReference>
<comment type="caution">
    <text evidence="1">The sequence shown here is derived from an EMBL/GenBank/DDBJ whole genome shotgun (WGS) entry which is preliminary data.</text>
</comment>